<dbReference type="GO" id="GO:0020037">
    <property type="term" value="F:heme binding"/>
    <property type="evidence" value="ECO:0007669"/>
    <property type="project" value="InterPro"/>
</dbReference>
<evidence type="ECO:0000313" key="8">
    <source>
        <dbReference type="Proteomes" id="UP000075359"/>
    </source>
</evidence>
<evidence type="ECO:0000259" key="6">
    <source>
        <dbReference type="PROSITE" id="PS51007"/>
    </source>
</evidence>
<dbReference type="SUPFAM" id="SSF46626">
    <property type="entry name" value="Cytochrome c"/>
    <property type="match status" value="1"/>
</dbReference>
<dbReference type="RefSeq" id="WP_067329197.1">
    <property type="nucleotide sequence ID" value="NZ_LNKT01000004.1"/>
</dbReference>
<dbReference type="InterPro" id="IPR036909">
    <property type="entry name" value="Cyt_c-like_dom_sf"/>
</dbReference>
<evidence type="ECO:0000256" key="1">
    <source>
        <dbReference type="ARBA" id="ARBA00022617"/>
    </source>
</evidence>
<evidence type="ECO:0000313" key="7">
    <source>
        <dbReference type="EMBL" id="KYJ87133.1"/>
    </source>
</evidence>
<keyword evidence="8" id="KW-1185">Reference proteome</keyword>
<feature type="chain" id="PRO_5007578564" description="Cytochrome c domain-containing protein" evidence="5">
    <location>
        <begin position="22"/>
        <end position="106"/>
    </location>
</feature>
<name>A0A151CIP5_9BACT</name>
<dbReference type="OrthoDB" id="5340148at2"/>
<dbReference type="Pfam" id="PF00034">
    <property type="entry name" value="Cytochrom_C"/>
    <property type="match status" value="1"/>
</dbReference>
<dbReference type="InterPro" id="IPR009056">
    <property type="entry name" value="Cyt_c-like_dom"/>
</dbReference>
<dbReference type="EMBL" id="LNKT01000004">
    <property type="protein sequence ID" value="KYJ87133.1"/>
    <property type="molecule type" value="Genomic_DNA"/>
</dbReference>
<evidence type="ECO:0000256" key="4">
    <source>
        <dbReference type="PROSITE-ProRule" id="PRU00433"/>
    </source>
</evidence>
<dbReference type="STRING" id="1630136.AS592_09030"/>
<gene>
    <name evidence="7" type="ORF">AS592_09030</name>
</gene>
<dbReference type="AlphaFoldDB" id="A0A151CIP5"/>
<feature type="domain" description="Cytochrome c" evidence="6">
    <location>
        <begin position="22"/>
        <end position="106"/>
    </location>
</feature>
<feature type="signal peptide" evidence="5">
    <location>
        <begin position="1"/>
        <end position="21"/>
    </location>
</feature>
<protein>
    <recommendedName>
        <fullName evidence="6">Cytochrome c domain-containing protein</fullName>
    </recommendedName>
</protein>
<comment type="caution">
    <text evidence="7">The sequence shown here is derived from an EMBL/GenBank/DDBJ whole genome shotgun (WGS) entry which is preliminary data.</text>
</comment>
<evidence type="ECO:0000256" key="3">
    <source>
        <dbReference type="ARBA" id="ARBA00023004"/>
    </source>
</evidence>
<proteinExistence type="predicted"/>
<keyword evidence="2 4" id="KW-0479">Metal-binding</keyword>
<sequence>MKKVMLTAVLASVGLMTVGNAAPAEDGAALYMKKCSICHGPNADKTPIKNMKPIAGMKAEKIARILKFYQDDERIGHGYSENMVNSTVFLSQKAIDKIASYVSSLK</sequence>
<evidence type="ECO:0000256" key="2">
    <source>
        <dbReference type="ARBA" id="ARBA00022723"/>
    </source>
</evidence>
<dbReference type="PROSITE" id="PS51007">
    <property type="entry name" value="CYTC"/>
    <property type="match status" value="1"/>
</dbReference>
<organism evidence="7 8">
    <name type="scientific">Sulfurovum riftiae</name>
    <dbReference type="NCBI Taxonomy" id="1630136"/>
    <lineage>
        <taxon>Bacteria</taxon>
        <taxon>Pseudomonadati</taxon>
        <taxon>Campylobacterota</taxon>
        <taxon>Epsilonproteobacteria</taxon>
        <taxon>Campylobacterales</taxon>
        <taxon>Sulfurovaceae</taxon>
        <taxon>Sulfurovum</taxon>
    </lineage>
</organism>
<reference evidence="7 8" key="1">
    <citation type="submission" date="2015-11" db="EMBL/GenBank/DDBJ databases">
        <title>Draft genome of Sulfurovum riftiae 1812E, a member of the Epsilonproteobacteria isolated from the tube of the deep-sea hydrothermal vent tubewom Riftia pachyptila.</title>
        <authorList>
            <person name="Vetriani C."/>
            <person name="Giovannelli D."/>
        </authorList>
    </citation>
    <scope>NUCLEOTIDE SEQUENCE [LARGE SCALE GENOMIC DNA]</scope>
    <source>
        <strain evidence="7 8">1812E</strain>
    </source>
</reference>
<accession>A0A151CIP5</accession>
<evidence type="ECO:0000256" key="5">
    <source>
        <dbReference type="SAM" id="SignalP"/>
    </source>
</evidence>
<keyword evidence="3 4" id="KW-0408">Iron</keyword>
<dbReference type="Gene3D" id="1.10.760.10">
    <property type="entry name" value="Cytochrome c-like domain"/>
    <property type="match status" value="1"/>
</dbReference>
<dbReference type="GO" id="GO:0046872">
    <property type="term" value="F:metal ion binding"/>
    <property type="evidence" value="ECO:0007669"/>
    <property type="project" value="UniProtKB-KW"/>
</dbReference>
<dbReference type="GO" id="GO:0009055">
    <property type="term" value="F:electron transfer activity"/>
    <property type="evidence" value="ECO:0007669"/>
    <property type="project" value="InterPro"/>
</dbReference>
<keyword evidence="1 4" id="KW-0349">Heme</keyword>
<dbReference type="Proteomes" id="UP000075359">
    <property type="component" value="Unassembled WGS sequence"/>
</dbReference>
<keyword evidence="5" id="KW-0732">Signal</keyword>